<dbReference type="PANTHER" id="PTHR22904:SF523">
    <property type="entry name" value="STRESS-INDUCED-PHOSPHOPROTEIN 1"/>
    <property type="match status" value="1"/>
</dbReference>
<proteinExistence type="predicted"/>
<reference evidence="3" key="1">
    <citation type="submission" date="2021-02" db="EMBL/GenBank/DDBJ databases">
        <authorList>
            <person name="Nowell W R."/>
        </authorList>
    </citation>
    <scope>NUCLEOTIDE SEQUENCE</scope>
</reference>
<evidence type="ECO:0000313" key="3">
    <source>
        <dbReference type="EMBL" id="CAF1406658.1"/>
    </source>
</evidence>
<dbReference type="SUPFAM" id="SSF48452">
    <property type="entry name" value="TPR-like"/>
    <property type="match status" value="1"/>
</dbReference>
<accession>A0A815L9L6</accession>
<keyword evidence="1" id="KW-0677">Repeat</keyword>
<name>A0A815L9L6_9BILA</name>
<dbReference type="PANTHER" id="PTHR22904">
    <property type="entry name" value="TPR REPEAT CONTAINING PROTEIN"/>
    <property type="match status" value="1"/>
</dbReference>
<dbReference type="Gene3D" id="1.25.40.10">
    <property type="entry name" value="Tetratricopeptide repeat domain"/>
    <property type="match status" value="2"/>
</dbReference>
<comment type="caution">
    <text evidence="3">The sequence shown here is derived from an EMBL/GenBank/DDBJ whole genome shotgun (WGS) entry which is preliminary data.</text>
</comment>
<protein>
    <submittedName>
        <fullName evidence="3">Uncharacterized protein</fullName>
    </submittedName>
</protein>
<keyword evidence="2" id="KW-0802">TPR repeat</keyword>
<dbReference type="EMBL" id="CAJNOU010003728">
    <property type="protein sequence ID" value="CAF1406658.1"/>
    <property type="molecule type" value="Genomic_DNA"/>
</dbReference>
<dbReference type="Proteomes" id="UP000663889">
    <property type="component" value="Unassembled WGS sequence"/>
</dbReference>
<evidence type="ECO:0000313" key="4">
    <source>
        <dbReference type="Proteomes" id="UP000663889"/>
    </source>
</evidence>
<organism evidence="3 4">
    <name type="scientific">Rotaria sordida</name>
    <dbReference type="NCBI Taxonomy" id="392033"/>
    <lineage>
        <taxon>Eukaryota</taxon>
        <taxon>Metazoa</taxon>
        <taxon>Spiralia</taxon>
        <taxon>Gnathifera</taxon>
        <taxon>Rotifera</taxon>
        <taxon>Eurotatoria</taxon>
        <taxon>Bdelloidea</taxon>
        <taxon>Philodinida</taxon>
        <taxon>Philodinidae</taxon>
        <taxon>Rotaria</taxon>
    </lineage>
</organism>
<sequence>MFGFLISIHLIKKCKSTTKNYQEAIKYLNRSFVKHRNTDIIKRKEEIEKILKEKERLAYINPELTEQEKTKGNEFFQTAGYSNALKHYAETIKRNPSDETMEGYQQCAVRLSDDPEEICKRALADSEIQQILDDPGMYLILD</sequence>
<gene>
    <name evidence="3" type="ORF">SEV965_LOCUS31686</name>
</gene>
<dbReference type="AlphaFoldDB" id="A0A815L9L6"/>
<dbReference type="GO" id="GO:0051879">
    <property type="term" value="F:Hsp90 protein binding"/>
    <property type="evidence" value="ECO:0007669"/>
    <property type="project" value="TreeGrafter"/>
</dbReference>
<evidence type="ECO:0000256" key="1">
    <source>
        <dbReference type="ARBA" id="ARBA00022737"/>
    </source>
</evidence>
<dbReference type="InterPro" id="IPR011990">
    <property type="entry name" value="TPR-like_helical_dom_sf"/>
</dbReference>
<evidence type="ECO:0000256" key="2">
    <source>
        <dbReference type="ARBA" id="ARBA00022803"/>
    </source>
</evidence>